<dbReference type="GO" id="GO:0019323">
    <property type="term" value="P:pentose catabolic process"/>
    <property type="evidence" value="ECO:0007669"/>
    <property type="project" value="TreeGrafter"/>
</dbReference>
<dbReference type="RefSeq" id="WP_121442849.1">
    <property type="nucleotide sequence ID" value="NZ_RCDA01000004.1"/>
</dbReference>
<keyword evidence="5" id="KW-1185">Reference proteome</keyword>
<comment type="caution">
    <text evidence="4">The sequence shown here is derived from an EMBL/GenBank/DDBJ whole genome shotgun (WGS) entry which is preliminary data.</text>
</comment>
<gene>
    <name evidence="4" type="ORF">DFR31_2327</name>
</gene>
<keyword evidence="1" id="KW-0479">Metal-binding</keyword>
<evidence type="ECO:0000259" key="3">
    <source>
        <dbReference type="SMART" id="SM01007"/>
    </source>
</evidence>
<dbReference type="InterPro" id="IPR001303">
    <property type="entry name" value="Aldolase_II/adducin_N"/>
</dbReference>
<evidence type="ECO:0000313" key="4">
    <source>
        <dbReference type="EMBL" id="RLK47013.1"/>
    </source>
</evidence>
<name>A0A498BSR4_9GAMM</name>
<reference evidence="4 5" key="1">
    <citation type="submission" date="2018-10" db="EMBL/GenBank/DDBJ databases">
        <title>Genomic Encyclopedia of Type Strains, Phase IV (KMG-IV): sequencing the most valuable type-strain genomes for metagenomic binning, comparative biology and taxonomic classification.</title>
        <authorList>
            <person name="Goeker M."/>
        </authorList>
    </citation>
    <scope>NUCLEOTIDE SEQUENCE [LARGE SCALE GENOMIC DNA]</scope>
    <source>
        <strain evidence="4 5">DSM 12769</strain>
    </source>
</reference>
<dbReference type="PANTHER" id="PTHR22789:SF0">
    <property type="entry name" value="3-OXO-TETRONATE 4-PHOSPHATE DECARBOXYLASE-RELATED"/>
    <property type="match status" value="1"/>
</dbReference>
<dbReference type="InterPro" id="IPR036409">
    <property type="entry name" value="Aldolase_II/adducin_N_sf"/>
</dbReference>
<dbReference type="Pfam" id="PF00596">
    <property type="entry name" value="Aldolase_II"/>
    <property type="match status" value="1"/>
</dbReference>
<dbReference type="InterPro" id="IPR050197">
    <property type="entry name" value="Aldolase_class_II_sugar_metab"/>
</dbReference>
<sequence>MSTAAELLDAARQLEALGLNQGTAGNLSVRSGPGSNQGFWITPSALPLATLAPDDMVYMGLNGHPRGRHRPSSEWRFHRDILVARPEVQAVVHTHAPYATTLACQRRPVPAFHYMVALAGGHDIRCSDYATFGTQALSEAALEALEGRWACLLANHGMIALGGDLTAALDMAREVEYLCRLYHQTLQTGRPHLLDAAEMDRVLARFVDYRRR</sequence>
<dbReference type="SMART" id="SM01007">
    <property type="entry name" value="Aldolase_II"/>
    <property type="match status" value="1"/>
</dbReference>
<dbReference type="GO" id="GO:0046872">
    <property type="term" value="F:metal ion binding"/>
    <property type="evidence" value="ECO:0007669"/>
    <property type="project" value="UniProtKB-KW"/>
</dbReference>
<proteinExistence type="predicted"/>
<dbReference type="SUPFAM" id="SSF53639">
    <property type="entry name" value="AraD/HMP-PK domain-like"/>
    <property type="match status" value="1"/>
</dbReference>
<dbReference type="AlphaFoldDB" id="A0A498BSR4"/>
<dbReference type="Gene3D" id="3.40.225.10">
    <property type="entry name" value="Class II aldolase/adducin N-terminal domain"/>
    <property type="match status" value="1"/>
</dbReference>
<organism evidence="4 5">
    <name type="scientific">Alkalispirillum mobile</name>
    <dbReference type="NCBI Taxonomy" id="85925"/>
    <lineage>
        <taxon>Bacteria</taxon>
        <taxon>Pseudomonadati</taxon>
        <taxon>Pseudomonadota</taxon>
        <taxon>Gammaproteobacteria</taxon>
        <taxon>Chromatiales</taxon>
        <taxon>Ectothiorhodospiraceae</taxon>
        <taxon>Alkalispirillum</taxon>
    </lineage>
</organism>
<evidence type="ECO:0000256" key="2">
    <source>
        <dbReference type="ARBA" id="ARBA00023239"/>
    </source>
</evidence>
<evidence type="ECO:0000256" key="1">
    <source>
        <dbReference type="ARBA" id="ARBA00022723"/>
    </source>
</evidence>
<dbReference type="GO" id="GO:0016832">
    <property type="term" value="F:aldehyde-lyase activity"/>
    <property type="evidence" value="ECO:0007669"/>
    <property type="project" value="TreeGrafter"/>
</dbReference>
<keyword evidence="2" id="KW-0456">Lyase</keyword>
<dbReference type="Proteomes" id="UP000275461">
    <property type="component" value="Unassembled WGS sequence"/>
</dbReference>
<protein>
    <submittedName>
        <fullName evidence="4">L-fuculose 1-phosphate aldolase</fullName>
    </submittedName>
</protein>
<dbReference type="GO" id="GO:0005829">
    <property type="term" value="C:cytosol"/>
    <property type="evidence" value="ECO:0007669"/>
    <property type="project" value="TreeGrafter"/>
</dbReference>
<accession>A0A498BSR4</accession>
<dbReference type="PANTHER" id="PTHR22789">
    <property type="entry name" value="FUCULOSE PHOSPHATE ALDOLASE"/>
    <property type="match status" value="1"/>
</dbReference>
<feature type="domain" description="Class II aldolase/adducin N-terminal" evidence="3">
    <location>
        <begin position="5"/>
        <end position="183"/>
    </location>
</feature>
<evidence type="ECO:0000313" key="5">
    <source>
        <dbReference type="Proteomes" id="UP000275461"/>
    </source>
</evidence>
<dbReference type="EMBL" id="RCDA01000004">
    <property type="protein sequence ID" value="RLK47013.1"/>
    <property type="molecule type" value="Genomic_DNA"/>
</dbReference>
<dbReference type="OrthoDB" id="9786287at2"/>